<feature type="region of interest" description="Disordered" evidence="1">
    <location>
        <begin position="101"/>
        <end position="123"/>
    </location>
</feature>
<gene>
    <name evidence="2" type="ORF">P170DRAFT_493811</name>
</gene>
<dbReference type="EMBL" id="MSFO01000033">
    <property type="protein sequence ID" value="PLB42753.1"/>
    <property type="molecule type" value="Genomic_DNA"/>
</dbReference>
<organism evidence="2 3">
    <name type="scientific">Aspergillus steynii IBT 23096</name>
    <dbReference type="NCBI Taxonomy" id="1392250"/>
    <lineage>
        <taxon>Eukaryota</taxon>
        <taxon>Fungi</taxon>
        <taxon>Dikarya</taxon>
        <taxon>Ascomycota</taxon>
        <taxon>Pezizomycotina</taxon>
        <taxon>Eurotiomycetes</taxon>
        <taxon>Eurotiomycetidae</taxon>
        <taxon>Eurotiales</taxon>
        <taxon>Aspergillaceae</taxon>
        <taxon>Aspergillus</taxon>
        <taxon>Aspergillus subgen. Circumdati</taxon>
    </lineage>
</organism>
<reference evidence="2 3" key="1">
    <citation type="submission" date="2016-12" db="EMBL/GenBank/DDBJ databases">
        <title>The genomes of Aspergillus section Nigri reveals drivers in fungal speciation.</title>
        <authorList>
            <consortium name="DOE Joint Genome Institute"/>
            <person name="Vesth T.C."/>
            <person name="Nybo J."/>
            <person name="Theobald S."/>
            <person name="Brandl J."/>
            <person name="Frisvad J.C."/>
            <person name="Nielsen K.F."/>
            <person name="Lyhne E.K."/>
            <person name="Kogle M.E."/>
            <person name="Kuo A."/>
            <person name="Riley R."/>
            <person name="Clum A."/>
            <person name="Nolan M."/>
            <person name="Lipzen A."/>
            <person name="Salamov A."/>
            <person name="Henrissat B."/>
            <person name="Wiebenga A."/>
            <person name="De Vries R.P."/>
            <person name="Grigoriev I.V."/>
            <person name="Mortensen U.H."/>
            <person name="Andersen M.R."/>
            <person name="Baker S.E."/>
        </authorList>
    </citation>
    <scope>NUCLEOTIDE SEQUENCE [LARGE SCALE GENOMIC DNA]</scope>
    <source>
        <strain evidence="2 3">IBT 23096</strain>
    </source>
</reference>
<dbReference type="Proteomes" id="UP000234275">
    <property type="component" value="Unassembled WGS sequence"/>
</dbReference>
<feature type="compositionally biased region" description="Basic residues" evidence="1">
    <location>
        <begin position="1"/>
        <end position="16"/>
    </location>
</feature>
<evidence type="ECO:0000313" key="2">
    <source>
        <dbReference type="EMBL" id="PLB42753.1"/>
    </source>
</evidence>
<keyword evidence="3" id="KW-1185">Reference proteome</keyword>
<evidence type="ECO:0000313" key="3">
    <source>
        <dbReference type="Proteomes" id="UP000234275"/>
    </source>
</evidence>
<sequence>MTARSRALRRGPHPKHPLQITTRTPRGPDFKFELLPLHSPLLRQSRLVSFPPLIDMLKFSGYPYLIRGQPGKIIGLLFSVGQRRPGLQERVTKPHTLEDRTRCRRCLSGPSPGGTRTQHTSRA</sequence>
<evidence type="ECO:0000256" key="1">
    <source>
        <dbReference type="SAM" id="MobiDB-lite"/>
    </source>
</evidence>
<protein>
    <submittedName>
        <fullName evidence="2">Uncharacterized protein</fullName>
    </submittedName>
</protein>
<comment type="caution">
    <text evidence="2">The sequence shown here is derived from an EMBL/GenBank/DDBJ whole genome shotgun (WGS) entry which is preliminary data.</text>
</comment>
<accession>A0A2I2FQ38</accession>
<dbReference type="AlphaFoldDB" id="A0A2I2FQ38"/>
<proteinExistence type="predicted"/>
<feature type="region of interest" description="Disordered" evidence="1">
    <location>
        <begin position="1"/>
        <end position="25"/>
    </location>
</feature>
<dbReference type="VEuPathDB" id="FungiDB:P170DRAFT_493811"/>
<name>A0A2I2FQ38_9EURO</name>
<dbReference type="STRING" id="1392250.A0A2I2FQ38"/>
<feature type="compositionally biased region" description="Polar residues" evidence="1">
    <location>
        <begin position="114"/>
        <end position="123"/>
    </location>
</feature>